<feature type="region of interest" description="Disordered" evidence="1">
    <location>
        <begin position="1"/>
        <end position="84"/>
    </location>
</feature>
<dbReference type="EMBL" id="LT598458">
    <property type="protein sequence ID" value="SCU90354.1"/>
    <property type="molecule type" value="Genomic_DNA"/>
</dbReference>
<feature type="domain" description="Transcription activator GCR1-like" evidence="2">
    <location>
        <begin position="575"/>
        <end position="651"/>
    </location>
</feature>
<dbReference type="Pfam" id="PF12550">
    <property type="entry name" value="GCR1_C"/>
    <property type="match status" value="1"/>
</dbReference>
<keyword evidence="4" id="KW-1185">Reference proteome</keyword>
<organism evidence="3 4">
    <name type="scientific">Lachancea dasiensis</name>
    <dbReference type="NCBI Taxonomy" id="1072105"/>
    <lineage>
        <taxon>Eukaryota</taxon>
        <taxon>Fungi</taxon>
        <taxon>Dikarya</taxon>
        <taxon>Ascomycota</taxon>
        <taxon>Saccharomycotina</taxon>
        <taxon>Saccharomycetes</taxon>
        <taxon>Saccharomycetales</taxon>
        <taxon>Saccharomycetaceae</taxon>
        <taxon>Lachancea</taxon>
    </lineage>
</organism>
<feature type="region of interest" description="Disordered" evidence="1">
    <location>
        <begin position="232"/>
        <end position="252"/>
    </location>
</feature>
<feature type="compositionally biased region" description="Low complexity" evidence="1">
    <location>
        <begin position="44"/>
        <end position="68"/>
    </location>
</feature>
<name>A0A1G4JJ26_9SACH</name>
<feature type="compositionally biased region" description="Polar residues" evidence="1">
    <location>
        <begin position="11"/>
        <end position="28"/>
    </location>
</feature>
<dbReference type="OrthoDB" id="4064898at2759"/>
<reference evidence="3 4" key="1">
    <citation type="submission" date="2016-03" db="EMBL/GenBank/DDBJ databases">
        <authorList>
            <person name="Devillers H."/>
        </authorList>
    </citation>
    <scope>NUCLEOTIDE SEQUENCE [LARGE SCALE GENOMIC DNA]</scope>
    <source>
        <strain evidence="3">CBS 10888</strain>
    </source>
</reference>
<gene>
    <name evidence="3" type="ORF">LADA_0F03488G</name>
</gene>
<dbReference type="AlphaFoldDB" id="A0A1G4JJ26"/>
<evidence type="ECO:0000256" key="1">
    <source>
        <dbReference type="SAM" id="MobiDB-lite"/>
    </source>
</evidence>
<proteinExistence type="predicted"/>
<evidence type="ECO:0000313" key="4">
    <source>
        <dbReference type="Proteomes" id="UP000190274"/>
    </source>
</evidence>
<sequence>MSQYKFGPSPANVTQHVAHNSESPNHPSTAGVGSPDTSGRGVVASATAPASLPAPRSGSPSVPPVRTSNPVAQQPLPPRSSAQAQVLVPQPFEQFAESTLFLLQETLSNILIQMRNRETTHDCYTAATARHHNRPDFLAHIENIFKTLRNYPAEILSAMYIPVILRFFKWCFSLQQPTPDPRRSRFIVTTKKGIAFLMANWNEYGYNTATLYQAFKALKLLQELEATLLPQKPAAYTEQPDEEADSPNWRPLDDSQLERLIDSIGKSSNSSNVPVYQAPDYSHMQNTNLSDFMPLDYTGQLTNINNPALSTNQPIHPLYGVHQSPLPTSFSEIHEPFPGQSGPSNHGLHEEQPAGKLDRLLSQTIPEIFHRLNSLGAANDELRRQNNLLSEGLQNLKYQFTYWKNNPEDVFPKTPSPISSNQLSSQLKSDLPGSLLPGHPDPIDLSHVVANEGKLATDAAGRLSMPYDSMLPYSSSTAASGFISEMPKPAHLAEQTPSSVYASQLPPVGSMQTAVQANPGRLSSSVSVRIPSKKPRNKVREFAGATLTKGETYLPPVTPNGKNYLVDEEGKLAIVMANDQNSVYGMYNEYYQSLRPQIDSYVADFGKRSLMHFKKKRTFQKKKAFVQWVERISHFKDLSPEDVLDLIDEVRLKENRSVVWSCNNLSNMKEAFVRYKPDFRDVALYDTD</sequence>
<evidence type="ECO:0000259" key="2">
    <source>
        <dbReference type="Pfam" id="PF12550"/>
    </source>
</evidence>
<evidence type="ECO:0000313" key="3">
    <source>
        <dbReference type="EMBL" id="SCU90354.1"/>
    </source>
</evidence>
<accession>A0A1G4JJ26</accession>
<dbReference type="Proteomes" id="UP000190274">
    <property type="component" value="Chromosome F"/>
</dbReference>
<dbReference type="STRING" id="1266660.A0A1G4JJ26"/>
<dbReference type="InterPro" id="IPR022210">
    <property type="entry name" value="TF_GCR1-like"/>
</dbReference>
<protein>
    <submittedName>
        <fullName evidence="3">LADA_0F03488g1_1</fullName>
    </submittedName>
</protein>